<protein>
    <submittedName>
        <fullName evidence="2">Aminoglycoside phosphotransferase family protein</fullName>
    </submittedName>
</protein>
<gene>
    <name evidence="2" type="ORF">GCM10010151_20890</name>
</gene>
<name>A0ABN0WAH5_9ACTN</name>
<evidence type="ECO:0000259" key="1">
    <source>
        <dbReference type="Pfam" id="PF01636"/>
    </source>
</evidence>
<dbReference type="PANTHER" id="PTHR21310">
    <property type="entry name" value="AMINOGLYCOSIDE PHOSPHOTRANSFERASE-RELATED-RELATED"/>
    <property type="match status" value="1"/>
</dbReference>
<dbReference type="Proteomes" id="UP001501822">
    <property type="component" value="Unassembled WGS sequence"/>
</dbReference>
<dbReference type="InterPro" id="IPR011009">
    <property type="entry name" value="Kinase-like_dom_sf"/>
</dbReference>
<evidence type="ECO:0000313" key="3">
    <source>
        <dbReference type="Proteomes" id="UP001501822"/>
    </source>
</evidence>
<sequence>MHARPLTPPEDGNFEARSTDALRAACAAAQVSTLGARLIRLFASAVYHLPEAGAVARVARATSPRTIDTAARALSVTKWLAATYDFPTVTPLIDEPLQAHDCVVTFWNYLPQEGEPPTAADLGRLLRQLHSLPLPELPLRRYQPLRSVRRAAELSCAITESERSWLLDRCRRLIADYECLDFSLPPGMIHGDAWRGNVLRDGARVVLSDWDSVSWGPREMDLVPTLAAVRFGLPEADRDAFIAAYGHDITTWSGYSVLKDIRELSTLTALLRNAHADEESLRELRRRLRSIRTGDDQRWVTF</sequence>
<proteinExistence type="predicted"/>
<dbReference type="EMBL" id="BAAABM010000016">
    <property type="protein sequence ID" value="GAA0330894.1"/>
    <property type="molecule type" value="Genomic_DNA"/>
</dbReference>
<keyword evidence="3" id="KW-1185">Reference proteome</keyword>
<organism evidence="2 3">
    <name type="scientific">Actinoallomurus spadix</name>
    <dbReference type="NCBI Taxonomy" id="79912"/>
    <lineage>
        <taxon>Bacteria</taxon>
        <taxon>Bacillati</taxon>
        <taxon>Actinomycetota</taxon>
        <taxon>Actinomycetes</taxon>
        <taxon>Streptosporangiales</taxon>
        <taxon>Thermomonosporaceae</taxon>
        <taxon>Actinoallomurus</taxon>
    </lineage>
</organism>
<dbReference type="InterPro" id="IPR051678">
    <property type="entry name" value="AGP_Transferase"/>
</dbReference>
<dbReference type="InterPro" id="IPR002575">
    <property type="entry name" value="Aminoglycoside_PTrfase"/>
</dbReference>
<evidence type="ECO:0000313" key="2">
    <source>
        <dbReference type="EMBL" id="GAA0330894.1"/>
    </source>
</evidence>
<accession>A0ABN0WAH5</accession>
<comment type="caution">
    <text evidence="2">The sequence shown here is derived from an EMBL/GenBank/DDBJ whole genome shotgun (WGS) entry which is preliminary data.</text>
</comment>
<dbReference type="Gene3D" id="3.90.1200.10">
    <property type="match status" value="1"/>
</dbReference>
<dbReference type="Pfam" id="PF01636">
    <property type="entry name" value="APH"/>
    <property type="match status" value="1"/>
</dbReference>
<dbReference type="PANTHER" id="PTHR21310:SF40">
    <property type="entry name" value="AMINOGLYCOSIDE PHOSPHOTRANSFERASE DOMAIN-CONTAINING PROTEIN-RELATED"/>
    <property type="match status" value="1"/>
</dbReference>
<dbReference type="RefSeq" id="WP_252805568.1">
    <property type="nucleotide sequence ID" value="NZ_BAAABM010000016.1"/>
</dbReference>
<dbReference type="SUPFAM" id="SSF56112">
    <property type="entry name" value="Protein kinase-like (PK-like)"/>
    <property type="match status" value="1"/>
</dbReference>
<feature type="domain" description="Aminoglycoside phosphotransferase" evidence="1">
    <location>
        <begin position="54"/>
        <end position="254"/>
    </location>
</feature>
<reference evidence="2 3" key="1">
    <citation type="journal article" date="2019" name="Int. J. Syst. Evol. Microbiol.">
        <title>The Global Catalogue of Microorganisms (GCM) 10K type strain sequencing project: providing services to taxonomists for standard genome sequencing and annotation.</title>
        <authorList>
            <consortium name="The Broad Institute Genomics Platform"/>
            <consortium name="The Broad Institute Genome Sequencing Center for Infectious Disease"/>
            <person name="Wu L."/>
            <person name="Ma J."/>
        </authorList>
    </citation>
    <scope>NUCLEOTIDE SEQUENCE [LARGE SCALE GENOMIC DNA]</scope>
    <source>
        <strain evidence="2 3">JCM 3146</strain>
    </source>
</reference>